<dbReference type="RefSeq" id="WP_303739381.1">
    <property type="nucleotide sequence ID" value="NZ_SUTK01000044.1"/>
</dbReference>
<proteinExistence type="predicted"/>
<organism evidence="2 3">
    <name type="scientific">Methanobrevibacter thaueri</name>
    <dbReference type="NCBI Taxonomy" id="190975"/>
    <lineage>
        <taxon>Archaea</taxon>
        <taxon>Methanobacteriati</taxon>
        <taxon>Methanobacteriota</taxon>
        <taxon>Methanomada group</taxon>
        <taxon>Methanobacteria</taxon>
        <taxon>Methanobacteriales</taxon>
        <taxon>Methanobacteriaceae</taxon>
        <taxon>Methanobrevibacter</taxon>
    </lineage>
</organism>
<feature type="transmembrane region" description="Helical" evidence="1">
    <location>
        <begin position="266"/>
        <end position="288"/>
    </location>
</feature>
<accession>A0A8T3V7L3</accession>
<evidence type="ECO:0000313" key="2">
    <source>
        <dbReference type="EMBL" id="MBE6502291.1"/>
    </source>
</evidence>
<comment type="caution">
    <text evidence="2">The sequence shown here is derived from an EMBL/GenBank/DDBJ whole genome shotgun (WGS) entry which is preliminary data.</text>
</comment>
<evidence type="ECO:0000256" key="1">
    <source>
        <dbReference type="SAM" id="Phobius"/>
    </source>
</evidence>
<dbReference type="Proteomes" id="UP000783037">
    <property type="component" value="Unassembled WGS sequence"/>
</dbReference>
<evidence type="ECO:0000313" key="3">
    <source>
        <dbReference type="Proteomes" id="UP000783037"/>
    </source>
</evidence>
<dbReference type="AlphaFoldDB" id="A0A8T3V7L3"/>
<sequence length="297" mass="33707">MPVVLDETDESGCCSVVLQLEGNDTVMSYRRDANLTADIYIEQVDWHGHPAVKQYKTEHGYFNHVIVTNDGWVIGLGGIDDGEDNQKCENIATEMISDDFSISTYALQEIQNIKKPYKRGHIIIKAPNGNYGFATNDMLKTGKLKPGEYISMPNKYEYSRKGNITSNSTDNVKNMIELAQSDVYGLNRRDIFVYDFNCTAEGNTTDIYISNDDGSLVDRNNTDCFDNVIFNNTKYEGSKIPIAPNYQKIGSVTYGVQKSNFENLTILLVLVAFVVFVAILFFIVLRFVRFIKYHNRR</sequence>
<protein>
    <submittedName>
        <fullName evidence="2">Uncharacterized protein</fullName>
    </submittedName>
</protein>
<reference evidence="2" key="1">
    <citation type="submission" date="2019-04" db="EMBL/GenBank/DDBJ databases">
        <title>Evolution of Biomass-Degrading Anaerobic Consortia Revealed by Metagenomics.</title>
        <authorList>
            <person name="Peng X."/>
        </authorList>
    </citation>
    <scope>NUCLEOTIDE SEQUENCE</scope>
    <source>
        <strain evidence="2">SIG18</strain>
    </source>
</reference>
<name>A0A8T3V7L3_9EURY</name>
<keyword evidence="1" id="KW-0812">Transmembrane</keyword>
<gene>
    <name evidence="2" type="ORF">E7Z79_07600</name>
</gene>
<keyword evidence="1" id="KW-0472">Membrane</keyword>
<dbReference type="EMBL" id="SUTK01000044">
    <property type="protein sequence ID" value="MBE6502291.1"/>
    <property type="molecule type" value="Genomic_DNA"/>
</dbReference>
<keyword evidence="1" id="KW-1133">Transmembrane helix</keyword>